<name>A0A9W6QT64_9PSEU</name>
<dbReference type="Proteomes" id="UP001165136">
    <property type="component" value="Unassembled WGS sequence"/>
</dbReference>
<feature type="transmembrane region" description="Helical" evidence="3">
    <location>
        <begin position="253"/>
        <end position="276"/>
    </location>
</feature>
<protein>
    <submittedName>
        <fullName evidence="5">Lipoprotein</fullName>
    </submittedName>
</protein>
<keyword evidence="5" id="KW-0449">Lipoprotein</keyword>
<keyword evidence="1" id="KW-0175">Coiled coil</keyword>
<dbReference type="RefSeq" id="WP_285485640.1">
    <property type="nucleotide sequence ID" value="NZ_BSTI01000001.1"/>
</dbReference>
<accession>A0A9W6QT64</accession>
<evidence type="ECO:0000313" key="6">
    <source>
        <dbReference type="Proteomes" id="UP001165136"/>
    </source>
</evidence>
<comment type="caution">
    <text evidence="5">The sequence shown here is derived from an EMBL/GenBank/DDBJ whole genome shotgun (WGS) entry which is preliminary data.</text>
</comment>
<keyword evidence="3" id="KW-0472">Membrane</keyword>
<feature type="coiled-coil region" evidence="1">
    <location>
        <begin position="143"/>
        <end position="200"/>
    </location>
</feature>
<feature type="region of interest" description="Disordered" evidence="2">
    <location>
        <begin position="20"/>
        <end position="52"/>
    </location>
</feature>
<sequence length="292" mass="29973">MRYLLAMVAVLALAAGCTTTSRSTESDAAGPGRAAVQPAQPQAKPNAGAPGALAAPGATAAVPIPGQDRQLARTAQLTTTVPDVRAAADQARQIAVAAGGYSGSEHTDSRSASLSLLVPSDKLDNTLTQLSALGQVTSSQQTAQDVTDQVVDVESRLESARRSVDRLRALLDRATSISDIASIESQLATRESDLESLEARQKALAGQVAMSTVSLTVTAAPPLAAEESESGFLAGLAAGWHGFLAFGRGFLNVLGAVLPFAAILGVPLAALVFWLARRRSRPTPKAETPTAA</sequence>
<organism evidence="5 6">
    <name type="scientific">Amycolatopsis taiwanensis</name>
    <dbReference type="NCBI Taxonomy" id="342230"/>
    <lineage>
        <taxon>Bacteria</taxon>
        <taxon>Bacillati</taxon>
        <taxon>Actinomycetota</taxon>
        <taxon>Actinomycetes</taxon>
        <taxon>Pseudonocardiales</taxon>
        <taxon>Pseudonocardiaceae</taxon>
        <taxon>Amycolatopsis</taxon>
    </lineage>
</organism>
<reference evidence="5" key="1">
    <citation type="submission" date="2023-03" db="EMBL/GenBank/DDBJ databases">
        <title>Amycolatopsis taiwanensis NBRC 103393.</title>
        <authorList>
            <person name="Ichikawa N."/>
            <person name="Sato H."/>
            <person name="Tonouchi N."/>
        </authorList>
    </citation>
    <scope>NUCLEOTIDE SEQUENCE</scope>
    <source>
        <strain evidence="5">NBRC 103393</strain>
    </source>
</reference>
<evidence type="ECO:0000313" key="5">
    <source>
        <dbReference type="EMBL" id="GLY63769.1"/>
    </source>
</evidence>
<evidence type="ECO:0000259" key="4">
    <source>
        <dbReference type="Pfam" id="PF14257"/>
    </source>
</evidence>
<keyword evidence="3" id="KW-0812">Transmembrane</keyword>
<feature type="compositionally biased region" description="Low complexity" evidence="2">
    <location>
        <begin position="28"/>
        <end position="52"/>
    </location>
</feature>
<dbReference type="AlphaFoldDB" id="A0A9W6QT64"/>
<keyword evidence="6" id="KW-1185">Reference proteome</keyword>
<dbReference type="Pfam" id="PF14257">
    <property type="entry name" value="DUF4349"/>
    <property type="match status" value="1"/>
</dbReference>
<dbReference type="PROSITE" id="PS51257">
    <property type="entry name" value="PROKAR_LIPOPROTEIN"/>
    <property type="match status" value="1"/>
</dbReference>
<feature type="domain" description="DUF4349" evidence="4">
    <location>
        <begin position="69"/>
        <end position="270"/>
    </location>
</feature>
<gene>
    <name evidence="5" type="ORF">Atai01_03880</name>
</gene>
<evidence type="ECO:0000256" key="2">
    <source>
        <dbReference type="SAM" id="MobiDB-lite"/>
    </source>
</evidence>
<evidence type="ECO:0000256" key="1">
    <source>
        <dbReference type="SAM" id="Coils"/>
    </source>
</evidence>
<proteinExistence type="predicted"/>
<evidence type="ECO:0000256" key="3">
    <source>
        <dbReference type="SAM" id="Phobius"/>
    </source>
</evidence>
<keyword evidence="3" id="KW-1133">Transmembrane helix</keyword>
<dbReference type="EMBL" id="BSTI01000001">
    <property type="protein sequence ID" value="GLY63769.1"/>
    <property type="molecule type" value="Genomic_DNA"/>
</dbReference>
<dbReference type="InterPro" id="IPR025645">
    <property type="entry name" value="DUF4349"/>
</dbReference>